<evidence type="ECO:0000256" key="3">
    <source>
        <dbReference type="PROSITE-ProRule" id="PRU01191"/>
    </source>
</evidence>
<dbReference type="PANTHER" id="PTHR31636">
    <property type="entry name" value="OSJNBA0084A10.13 PROTEIN-RELATED"/>
    <property type="match status" value="1"/>
</dbReference>
<name>A0AAN7M5M7_TRANT</name>
<dbReference type="EMBL" id="JAXQNO010000002">
    <property type="protein sequence ID" value="KAK4803338.1"/>
    <property type="molecule type" value="Genomic_DNA"/>
</dbReference>
<evidence type="ECO:0000256" key="2">
    <source>
        <dbReference type="ARBA" id="ARBA00023163"/>
    </source>
</evidence>
<dbReference type="InterPro" id="IPR005202">
    <property type="entry name" value="TF_GRAS"/>
</dbReference>
<comment type="caution">
    <text evidence="3">Lacks conserved residue(s) required for the propagation of feature annotation.</text>
</comment>
<feature type="short sequence motif" description="VHIID" evidence="3">
    <location>
        <begin position="477"/>
        <end position="481"/>
    </location>
</feature>
<evidence type="ECO:0008006" key="7">
    <source>
        <dbReference type="Google" id="ProtNLM"/>
    </source>
</evidence>
<dbReference type="PROSITE" id="PS50985">
    <property type="entry name" value="GRAS"/>
    <property type="match status" value="1"/>
</dbReference>
<feature type="region of interest" description="Disordered" evidence="4">
    <location>
        <begin position="246"/>
        <end position="295"/>
    </location>
</feature>
<feature type="compositionally biased region" description="Polar residues" evidence="4">
    <location>
        <begin position="262"/>
        <end position="274"/>
    </location>
</feature>
<evidence type="ECO:0000313" key="6">
    <source>
        <dbReference type="Proteomes" id="UP001346149"/>
    </source>
</evidence>
<comment type="similarity">
    <text evidence="3">Belongs to the GRAS family.</text>
</comment>
<dbReference type="AlphaFoldDB" id="A0AAN7M5M7"/>
<evidence type="ECO:0000256" key="1">
    <source>
        <dbReference type="ARBA" id="ARBA00023015"/>
    </source>
</evidence>
<evidence type="ECO:0000256" key="4">
    <source>
        <dbReference type="SAM" id="MobiDB-lite"/>
    </source>
</evidence>
<feature type="region of interest" description="Disordered" evidence="4">
    <location>
        <begin position="337"/>
        <end position="362"/>
    </location>
</feature>
<comment type="caution">
    <text evidence="5">The sequence shown here is derived from an EMBL/GenBank/DDBJ whole genome shotgun (WGS) entry which is preliminary data.</text>
</comment>
<dbReference type="Proteomes" id="UP001346149">
    <property type="component" value="Unassembled WGS sequence"/>
</dbReference>
<accession>A0AAN7M5M7</accession>
<proteinExistence type="inferred from homology"/>
<feature type="region of interest" description="VHIID" evidence="3">
    <location>
        <begin position="446"/>
        <end position="511"/>
    </location>
</feature>
<keyword evidence="6" id="KW-1185">Reference proteome</keyword>
<keyword evidence="2" id="KW-0804">Transcription</keyword>
<feature type="region of interest" description="Leucine repeat I (LRI)" evidence="3">
    <location>
        <begin position="367"/>
        <end position="427"/>
    </location>
</feature>
<feature type="region of interest" description="Leucine repeat II (LRII)" evidence="3">
    <location>
        <begin position="527"/>
        <end position="559"/>
    </location>
</feature>
<organism evidence="5 6">
    <name type="scientific">Trapa natans</name>
    <name type="common">Water chestnut</name>
    <dbReference type="NCBI Taxonomy" id="22666"/>
    <lineage>
        <taxon>Eukaryota</taxon>
        <taxon>Viridiplantae</taxon>
        <taxon>Streptophyta</taxon>
        <taxon>Embryophyta</taxon>
        <taxon>Tracheophyta</taxon>
        <taxon>Spermatophyta</taxon>
        <taxon>Magnoliopsida</taxon>
        <taxon>eudicotyledons</taxon>
        <taxon>Gunneridae</taxon>
        <taxon>Pentapetalae</taxon>
        <taxon>rosids</taxon>
        <taxon>malvids</taxon>
        <taxon>Myrtales</taxon>
        <taxon>Lythraceae</taxon>
        <taxon>Trapa</taxon>
    </lineage>
</organism>
<dbReference type="Pfam" id="PF03514">
    <property type="entry name" value="GRAS"/>
    <property type="match status" value="1"/>
</dbReference>
<keyword evidence="1" id="KW-0805">Transcription regulation</keyword>
<evidence type="ECO:0000313" key="5">
    <source>
        <dbReference type="EMBL" id="KAK4803338.1"/>
    </source>
</evidence>
<feature type="compositionally biased region" description="Polar residues" evidence="4">
    <location>
        <begin position="340"/>
        <end position="349"/>
    </location>
</feature>
<feature type="region of interest" description="SAW" evidence="3">
    <location>
        <begin position="665"/>
        <end position="740"/>
    </location>
</feature>
<protein>
    <recommendedName>
        <fullName evidence="7">Scarecrow-like protein 9</fullName>
    </recommendedName>
</protein>
<gene>
    <name evidence="5" type="ORF">SAY86_001541</name>
</gene>
<sequence>MAMDPRLCGFPLEMNGMRFNNKQLPFFSDQTFIPGPMFDTATIDDNVRAGIQYHPYEINRDSLPSSSNESREEFPEDCDFSDTVLSYINQMLMEEDMEDKTCMLQDSLDLQAAEKSLYDAIGEKYPPSPEIVPSSSYAAYSTSGYLEDVFFCNVQMQNWSEYSTISGAVNSSIHGSISQSSHSSSNSAFGSVDGLVDSPSSILQSSDLAGDSHLIWQFRKGVEEANKFLPTGNEFLKDVALKGILSPDPKAKHKDGQVKVEGTSNGEISNTQSGLRGRKNPPPRTDGDMEEERSSKQAAVFAEPIVRSDMFDVVLLCNNIGEKNHLMLLREALENETNPDRLQNGQPKVSSGGKARGKKQGAKKEVVDLRTLLINCAQAVATDDRASTSLLLSQIRQNASPFGDGNQRLAHCLADALEARLAGTGSQIYKGLISKRTSAADILKAYHLFLAACPFRKLSNFASNKTIINASSDSMRIHIIDFGILYGFQWPTLIQRLSMRPGGPPKLRITGIEFPQPGFRPAERVKETGRRLMAYAEKFGVPFEYNAIAKKWESVQVEELKIDRDEFLVVNCLYRSKNLLDESVTVDSPRKVVIDLIRKANPDIFLHGIVNGSYSVPFFVTRFREVLFHFSALFDMLETLVSRENQERMLIEKEIFGREALNVIACEGCERVERPETYKQWQVRDMKAGFVQVPFDRDIVQKASNRVRLSYHKDFLIDEDGRWLLQGWKGRIIYALSCWKPA</sequence>
<reference evidence="5 6" key="1">
    <citation type="journal article" date="2023" name="Hortic Res">
        <title>Pangenome of water caltrop reveals structural variations and asymmetric subgenome divergence after allopolyploidization.</title>
        <authorList>
            <person name="Zhang X."/>
            <person name="Chen Y."/>
            <person name="Wang L."/>
            <person name="Yuan Y."/>
            <person name="Fang M."/>
            <person name="Shi L."/>
            <person name="Lu R."/>
            <person name="Comes H.P."/>
            <person name="Ma Y."/>
            <person name="Chen Y."/>
            <person name="Huang G."/>
            <person name="Zhou Y."/>
            <person name="Zheng Z."/>
            <person name="Qiu Y."/>
        </authorList>
    </citation>
    <scope>NUCLEOTIDE SEQUENCE [LARGE SCALE GENOMIC DNA]</scope>
    <source>
        <strain evidence="5">F231</strain>
    </source>
</reference>